<name>A0A2C6KVW5_9APIC</name>
<dbReference type="GeneID" id="94429277"/>
<gene>
    <name evidence="3" type="ORF">CSUI_005899</name>
</gene>
<evidence type="ECO:0008006" key="5">
    <source>
        <dbReference type="Google" id="ProtNLM"/>
    </source>
</evidence>
<sequence>MMWISSGSFPCSFLAQGGSSRRGFFLLLFLFALSTRRWVTENSSPSEAVGIFVGVLGGHITQFVVEAPDAEMRHSKVWKKLVRGYRELLDEESSRGDWIPVKGPSDDDDDDDAFSAVSLHAVARFPINSEVAAEEKLGSLLGRRLPDTLNSHFSLRQEGGRYMCQKSPWVVKVTVDRVSRAMGPGMVKYWDVTVQYDMGGKRGETAQEELLKLPTVLPLTLNNLIFKEGISEAESQPVEGTEATLACLKENSEVLFITDAEDDEEQHMPELQPGPWSARAQIYSVPDPLTPFGRKYHVGIIDNVAITMPPQKSIPLPPMRSLPSLELLLQLELASLQSMEGPGEENGGGRRKGGLGGAPCYLHRGALYSDPVRLDCRIWHDRSLKKPPLWKRALGMATPFLSVGVSAGWKAVKTDTRDYNRMVKVTVDEGKSELSDILRSHKLTGAALNVRANFGFQDIPESRKAVLERLSSQAVQSYASSYSEDTKEVGPFTFSPAAGRNPDGDRIKVTLDPNKLSSRDRSALGYAPGKTSQALTFELKGPQGANVFGRSGDNQENSSFLILGERDDTKRSSREKESSSSSAGSTESRGMLKSIYHATVTEPTREARKELWKGVAITAGTAALTAGVKFAFDWWKQRNDFKKKLKLIQIHRSQQKYVSKFRVKIASAEDRLLPEAPDDIMH</sequence>
<comment type="caution">
    <text evidence="3">The sequence shown here is derived from an EMBL/GenBank/DDBJ whole genome shotgun (WGS) entry which is preliminary data.</text>
</comment>
<dbReference type="OrthoDB" id="346100at2759"/>
<evidence type="ECO:0000313" key="3">
    <source>
        <dbReference type="EMBL" id="PHJ20265.1"/>
    </source>
</evidence>
<keyword evidence="2" id="KW-0732">Signal</keyword>
<dbReference type="VEuPathDB" id="ToxoDB:CSUI_005899"/>
<dbReference type="RefSeq" id="XP_067921955.1">
    <property type="nucleotide sequence ID" value="XM_068066066.1"/>
</dbReference>
<feature type="signal peptide" evidence="2">
    <location>
        <begin position="1"/>
        <end position="40"/>
    </location>
</feature>
<organism evidence="3 4">
    <name type="scientific">Cystoisospora suis</name>
    <dbReference type="NCBI Taxonomy" id="483139"/>
    <lineage>
        <taxon>Eukaryota</taxon>
        <taxon>Sar</taxon>
        <taxon>Alveolata</taxon>
        <taxon>Apicomplexa</taxon>
        <taxon>Conoidasida</taxon>
        <taxon>Coccidia</taxon>
        <taxon>Eucoccidiorida</taxon>
        <taxon>Eimeriorina</taxon>
        <taxon>Sarcocystidae</taxon>
        <taxon>Cystoisospora</taxon>
    </lineage>
</organism>
<reference evidence="3 4" key="1">
    <citation type="journal article" date="2017" name="Int. J. Parasitol.">
        <title>The genome of the protozoan parasite Cystoisospora suis and a reverse vaccinology approach to identify vaccine candidates.</title>
        <authorList>
            <person name="Palmieri N."/>
            <person name="Shrestha A."/>
            <person name="Ruttkowski B."/>
            <person name="Beck T."/>
            <person name="Vogl C."/>
            <person name="Tomley F."/>
            <person name="Blake D.P."/>
            <person name="Joachim A."/>
        </authorList>
    </citation>
    <scope>NUCLEOTIDE SEQUENCE [LARGE SCALE GENOMIC DNA]</scope>
    <source>
        <strain evidence="3 4">Wien I</strain>
    </source>
</reference>
<evidence type="ECO:0000256" key="2">
    <source>
        <dbReference type="SAM" id="SignalP"/>
    </source>
</evidence>
<feature type="region of interest" description="Disordered" evidence="1">
    <location>
        <begin position="486"/>
        <end position="527"/>
    </location>
</feature>
<dbReference type="EMBL" id="MIGC01002918">
    <property type="protein sequence ID" value="PHJ20265.1"/>
    <property type="molecule type" value="Genomic_DNA"/>
</dbReference>
<protein>
    <recommendedName>
        <fullName evidence="5">Transmembrane protein</fullName>
    </recommendedName>
</protein>
<feature type="region of interest" description="Disordered" evidence="1">
    <location>
        <begin position="563"/>
        <end position="589"/>
    </location>
</feature>
<feature type="compositionally biased region" description="Basic and acidic residues" evidence="1">
    <location>
        <begin position="564"/>
        <end position="578"/>
    </location>
</feature>
<proteinExistence type="predicted"/>
<evidence type="ECO:0000313" key="4">
    <source>
        <dbReference type="Proteomes" id="UP000221165"/>
    </source>
</evidence>
<accession>A0A2C6KVW5</accession>
<evidence type="ECO:0000256" key="1">
    <source>
        <dbReference type="SAM" id="MobiDB-lite"/>
    </source>
</evidence>
<keyword evidence="4" id="KW-1185">Reference proteome</keyword>
<feature type="compositionally biased region" description="Low complexity" evidence="1">
    <location>
        <begin position="579"/>
        <end position="589"/>
    </location>
</feature>
<feature type="chain" id="PRO_5012496835" description="Transmembrane protein" evidence="2">
    <location>
        <begin position="41"/>
        <end position="682"/>
    </location>
</feature>
<dbReference type="Proteomes" id="UP000221165">
    <property type="component" value="Unassembled WGS sequence"/>
</dbReference>
<dbReference type="AlphaFoldDB" id="A0A2C6KVW5"/>